<evidence type="ECO:0000313" key="2">
    <source>
        <dbReference type="EMBL" id="QBG37824.1"/>
    </source>
</evidence>
<proteinExistence type="predicted"/>
<dbReference type="PANTHER" id="PTHR35849:SF1">
    <property type="entry name" value="INTERMEMBRANE PHOSPHOLIPID TRANSPORT SYSTEM BINDING PROTEIN MLAB"/>
    <property type="match status" value="1"/>
</dbReference>
<dbReference type="PANTHER" id="PTHR35849">
    <property type="entry name" value="BLR2341 PROTEIN"/>
    <property type="match status" value="1"/>
</dbReference>
<evidence type="ECO:0000313" key="3">
    <source>
        <dbReference type="Proteomes" id="UP000290244"/>
    </source>
</evidence>
<dbReference type="Pfam" id="PF13466">
    <property type="entry name" value="STAS_2"/>
    <property type="match status" value="1"/>
</dbReference>
<sequence>MQVANKELKSVFSHNAVELDFSQVTHVDTAGLAWLFLLLEQAATHNCQLTFQGLPKKLDKLIELSGVQGLLPV</sequence>
<dbReference type="KEGG" id="lsd:EMK97_13345"/>
<gene>
    <name evidence="2" type="ORF">EMK97_13345</name>
</gene>
<dbReference type="CDD" id="cd07043">
    <property type="entry name" value="STAS_anti-anti-sigma_factors"/>
    <property type="match status" value="1"/>
</dbReference>
<name>A0A4P6P8E0_9GAMM</name>
<protein>
    <submittedName>
        <fullName evidence="2">Anti-sigma factor antagonist</fullName>
    </submittedName>
</protein>
<dbReference type="Proteomes" id="UP000290244">
    <property type="component" value="Chromosome"/>
</dbReference>
<dbReference type="InterPro" id="IPR058548">
    <property type="entry name" value="MlaB-like_STAS"/>
</dbReference>
<dbReference type="InterPro" id="IPR052746">
    <property type="entry name" value="MlaB_ABC_Transporter"/>
</dbReference>
<accession>A0A4P6P8E0</accession>
<evidence type="ECO:0000259" key="1">
    <source>
        <dbReference type="PROSITE" id="PS50801"/>
    </source>
</evidence>
<feature type="domain" description="STAS" evidence="1">
    <location>
        <begin position="1"/>
        <end position="73"/>
    </location>
</feature>
<dbReference type="EMBL" id="CP034759">
    <property type="protein sequence ID" value="QBG37824.1"/>
    <property type="molecule type" value="Genomic_DNA"/>
</dbReference>
<organism evidence="2 3">
    <name type="scientific">Litorilituus sediminis</name>
    <dbReference type="NCBI Taxonomy" id="718192"/>
    <lineage>
        <taxon>Bacteria</taxon>
        <taxon>Pseudomonadati</taxon>
        <taxon>Pseudomonadota</taxon>
        <taxon>Gammaproteobacteria</taxon>
        <taxon>Alteromonadales</taxon>
        <taxon>Colwelliaceae</taxon>
        <taxon>Litorilituus</taxon>
    </lineage>
</organism>
<dbReference type="AlphaFoldDB" id="A0A4P6P8E0"/>
<dbReference type="InterPro" id="IPR036513">
    <property type="entry name" value="STAS_dom_sf"/>
</dbReference>
<dbReference type="PROSITE" id="PS50801">
    <property type="entry name" value="STAS"/>
    <property type="match status" value="1"/>
</dbReference>
<dbReference type="SUPFAM" id="SSF52091">
    <property type="entry name" value="SpoIIaa-like"/>
    <property type="match status" value="1"/>
</dbReference>
<dbReference type="OrthoDB" id="6227472at2"/>
<keyword evidence="3" id="KW-1185">Reference proteome</keyword>
<dbReference type="InterPro" id="IPR002645">
    <property type="entry name" value="STAS_dom"/>
</dbReference>
<reference evidence="2 3" key="1">
    <citation type="submission" date="2018-12" db="EMBL/GenBank/DDBJ databases">
        <title>Complete genome of Litorilituus sediminis.</title>
        <authorList>
            <person name="Liu A."/>
            <person name="Rong J."/>
        </authorList>
    </citation>
    <scope>NUCLEOTIDE SEQUENCE [LARGE SCALE GENOMIC DNA]</scope>
    <source>
        <strain evidence="2 3">JCM 17549</strain>
    </source>
</reference>
<dbReference type="Gene3D" id="3.30.750.24">
    <property type="entry name" value="STAS domain"/>
    <property type="match status" value="1"/>
</dbReference>